<organism evidence="2 3">
    <name type="scientific">Croceibacterium soli</name>
    <dbReference type="NCBI Taxonomy" id="1739690"/>
    <lineage>
        <taxon>Bacteria</taxon>
        <taxon>Pseudomonadati</taxon>
        <taxon>Pseudomonadota</taxon>
        <taxon>Alphaproteobacteria</taxon>
        <taxon>Sphingomonadales</taxon>
        <taxon>Erythrobacteraceae</taxon>
        <taxon>Croceibacterium</taxon>
    </lineage>
</organism>
<dbReference type="Pfam" id="PF13400">
    <property type="entry name" value="Tad"/>
    <property type="match status" value="1"/>
</dbReference>
<dbReference type="OrthoDB" id="7418984at2"/>
<sequence>MIIRFLRRLARSTSGNAMMFVGLGMPMLVGAAGYGVDTAQWYMWQRELQHSVDQAAIGGAWALVYDESADYAKRAEQEFFGNQAITEDFASEPEIQLTSYDGGAANSVLVTASVTRQLPFTGLLLSRAVTVTASAQAAFKSGGKFNACLITLRKDGTTFKVGGSAHVIANCGLGALSCSDNAIVIDGSATVETTAITTCGTADVPPDLEDSVTENVGEDALYDAYGDLPIPAPTGTTPDNTKKDYCVGNGNNAIANLKPGIMTGGYVAKCATNFAPGVYFIDGGTLDLSTNATVVGHNVLFVLRKGAELKLGGQGGGGSITLSPMGVEIASQKGFAGEDAERLARMLFIEDKTGETEPAQHQVNGNSRLNLEGILYLPNGDVQVNGDSGTTTKLCFQISAYTLDIRGSAYLRTLCEAEESTELGEETPTVRLVA</sequence>
<dbReference type="AlphaFoldDB" id="A0A6I4UU61"/>
<gene>
    <name evidence="2" type="ORF">GRI75_11790</name>
</gene>
<evidence type="ECO:0000313" key="2">
    <source>
        <dbReference type="EMBL" id="MXP42321.1"/>
    </source>
</evidence>
<dbReference type="EMBL" id="WTYK01000007">
    <property type="protein sequence ID" value="MXP42321.1"/>
    <property type="molecule type" value="Genomic_DNA"/>
</dbReference>
<reference evidence="2 3" key="1">
    <citation type="submission" date="2019-12" db="EMBL/GenBank/DDBJ databases">
        <title>Genomic-based taxomic classification of the family Erythrobacteraceae.</title>
        <authorList>
            <person name="Xu L."/>
        </authorList>
    </citation>
    <scope>NUCLEOTIDE SEQUENCE [LARGE SCALE GENOMIC DNA]</scope>
    <source>
        <strain evidence="2 3">MCCC 1K02066</strain>
    </source>
</reference>
<dbReference type="InterPro" id="IPR028087">
    <property type="entry name" value="Tad_N"/>
</dbReference>
<protein>
    <submittedName>
        <fullName evidence="2">Pilus assembly protein</fullName>
    </submittedName>
</protein>
<accession>A0A6I4UU61</accession>
<evidence type="ECO:0000313" key="3">
    <source>
        <dbReference type="Proteomes" id="UP000469159"/>
    </source>
</evidence>
<keyword evidence="3" id="KW-1185">Reference proteome</keyword>
<name>A0A6I4UU61_9SPHN</name>
<proteinExistence type="predicted"/>
<feature type="domain" description="Putative Flp pilus-assembly TadG-like N-terminal" evidence="1">
    <location>
        <begin position="15"/>
        <end position="62"/>
    </location>
</feature>
<comment type="caution">
    <text evidence="2">The sequence shown here is derived from an EMBL/GenBank/DDBJ whole genome shotgun (WGS) entry which is preliminary data.</text>
</comment>
<dbReference type="Proteomes" id="UP000469159">
    <property type="component" value="Unassembled WGS sequence"/>
</dbReference>
<evidence type="ECO:0000259" key="1">
    <source>
        <dbReference type="Pfam" id="PF13400"/>
    </source>
</evidence>